<proteinExistence type="predicted"/>
<name>Q01Y97_SOLUE</name>
<dbReference type="KEGG" id="sus:Acid_4407"/>
<keyword evidence="2" id="KW-0472">Membrane</keyword>
<feature type="transmembrane region" description="Helical" evidence="2">
    <location>
        <begin position="91"/>
        <end position="119"/>
    </location>
</feature>
<evidence type="ECO:0000313" key="3">
    <source>
        <dbReference type="EMBL" id="ABJ85368.1"/>
    </source>
</evidence>
<dbReference type="PANTHER" id="PTHR36109:SF2">
    <property type="entry name" value="MEMBRANE PROTEIN"/>
    <property type="match status" value="1"/>
</dbReference>
<dbReference type="STRING" id="234267.Acid_4407"/>
<keyword evidence="2" id="KW-0812">Transmembrane</keyword>
<dbReference type="InParanoid" id="Q01Y97"/>
<dbReference type="EMBL" id="CP000473">
    <property type="protein sequence ID" value="ABJ85368.1"/>
    <property type="molecule type" value="Genomic_DNA"/>
</dbReference>
<evidence type="ECO:0000256" key="1">
    <source>
        <dbReference type="SAM" id="MobiDB-lite"/>
    </source>
</evidence>
<evidence type="ECO:0000256" key="2">
    <source>
        <dbReference type="SAM" id="Phobius"/>
    </source>
</evidence>
<keyword evidence="2" id="KW-1133">Transmembrane helix</keyword>
<feature type="transmembrane region" description="Helical" evidence="2">
    <location>
        <begin position="64"/>
        <end position="85"/>
    </location>
</feature>
<sequence length="206" mass="21077">MSAKNTAVFGIYPDRPAVEESVEHLRRAGFRNTDISVLFPENSGTKDFAHEKNTKAPEGATSGVVAGGIAGGVLGWLTGIGALAIPGLGPLIAAGPIVAALAGAGAVGTLGGIVGALAGMGIPEYEAKRYEGRIREGGILLSVHCDSSDWVKRAKDILTETGAQDIAGADEAKGDFANADKPMPRVRTISSSGTVTTTDLHDPEEL</sequence>
<protein>
    <recommendedName>
        <fullName evidence="4">DUF3341 domain-containing protein</fullName>
    </recommendedName>
</protein>
<gene>
    <name evidence="3" type="ordered locus">Acid_4407</name>
</gene>
<dbReference type="eggNOG" id="COG3861">
    <property type="taxonomic scope" value="Bacteria"/>
</dbReference>
<accession>Q01Y97</accession>
<dbReference type="InterPro" id="IPR052948">
    <property type="entry name" value="Low_temp-induced_all0457"/>
</dbReference>
<evidence type="ECO:0008006" key="4">
    <source>
        <dbReference type="Google" id="ProtNLM"/>
    </source>
</evidence>
<feature type="region of interest" description="Disordered" evidence="1">
    <location>
        <begin position="174"/>
        <end position="206"/>
    </location>
</feature>
<feature type="compositionally biased region" description="Polar residues" evidence="1">
    <location>
        <begin position="188"/>
        <end position="198"/>
    </location>
</feature>
<reference evidence="3" key="1">
    <citation type="submission" date="2006-10" db="EMBL/GenBank/DDBJ databases">
        <title>Complete sequence of Solibacter usitatus Ellin6076.</title>
        <authorList>
            <consortium name="US DOE Joint Genome Institute"/>
            <person name="Copeland A."/>
            <person name="Lucas S."/>
            <person name="Lapidus A."/>
            <person name="Barry K."/>
            <person name="Detter J.C."/>
            <person name="Glavina del Rio T."/>
            <person name="Hammon N."/>
            <person name="Israni S."/>
            <person name="Dalin E."/>
            <person name="Tice H."/>
            <person name="Pitluck S."/>
            <person name="Thompson L.S."/>
            <person name="Brettin T."/>
            <person name="Bruce D."/>
            <person name="Han C."/>
            <person name="Tapia R."/>
            <person name="Gilna P."/>
            <person name="Schmutz J."/>
            <person name="Larimer F."/>
            <person name="Land M."/>
            <person name="Hauser L."/>
            <person name="Kyrpides N."/>
            <person name="Mikhailova N."/>
            <person name="Janssen P.H."/>
            <person name="Kuske C.R."/>
            <person name="Richardson P."/>
        </authorList>
    </citation>
    <scope>NUCLEOTIDE SEQUENCE</scope>
    <source>
        <strain evidence="3">Ellin6076</strain>
    </source>
</reference>
<organism evidence="3">
    <name type="scientific">Solibacter usitatus (strain Ellin6076)</name>
    <dbReference type="NCBI Taxonomy" id="234267"/>
    <lineage>
        <taxon>Bacteria</taxon>
        <taxon>Pseudomonadati</taxon>
        <taxon>Acidobacteriota</taxon>
        <taxon>Terriglobia</taxon>
        <taxon>Bryobacterales</taxon>
        <taxon>Solibacteraceae</taxon>
        <taxon>Candidatus Solibacter</taxon>
    </lineage>
</organism>
<dbReference type="HOGENOM" id="CLU_083853_2_1_0"/>
<dbReference type="AlphaFoldDB" id="Q01Y97"/>
<dbReference type="PANTHER" id="PTHR36109">
    <property type="entry name" value="MEMBRANE PROTEIN-RELATED"/>
    <property type="match status" value="1"/>
</dbReference>